<feature type="compositionally biased region" description="Basic and acidic residues" evidence="7">
    <location>
        <begin position="174"/>
        <end position="186"/>
    </location>
</feature>
<dbReference type="InterPro" id="IPR045279">
    <property type="entry name" value="ARR-like"/>
</dbReference>
<dbReference type="Pfam" id="PF00072">
    <property type="entry name" value="Response_reg"/>
    <property type="match status" value="1"/>
</dbReference>
<sequence>MVMNAGFSSPRRIDAFPVGLRVLVVDDDPTWLKILEKMLKKCSYEVTTCALAWDALKLLRERKDSFDIVISDVNMPDMDGFKLLEHIGLEMDLPVIMMSVDGETSRVMKGVQHGACDYLLKPIRMKELKNIWQHVVRKWKHEVADIECFEGRNGPDHSNDGHYGGDQTLLKKRKDVDNKHDEKDSSDPSSTKKARVVWTVELHQKFVNAVNQIGIDSDKVGPKRILDLMDVPWLSRENVASHLQKYRLYLSRLRRGDKPESSFGGMKNPDHSPKESSGRSGLQQHTFGQQNDVNSNYGYPGNQLPVQSMDAKPLAVNMKSSDLLPLTEQQRPVDREDSVPGNVGSPQVELNHTFGSIETAKNYASFESPVAARYPWTAEIPEMQFETEFKSQPNLEDSFNHPTGHVVQQHVQSDLLESAPHINRRPSISKCNNSGGLTDIKPLNVKQCGNDIGQLLSSPEQVFEAFHLYPEAFGCFFDMPLDMNQYSSANDNGLKEQSPLERLIQSFPLHSQSRISTSPGSEPNFNVTVEMKNQSCSQGNIIGLESEQRNQVLGCKSPLELLDTDLIFHRLQGSDGPSKEVGLDLVGLSDSNFPYHTNEVPLPTYVPRSEIDYEFPFDWLEHPFADQRLLFSDLAISFILQDEIYN</sequence>
<dbReference type="Gene3D" id="3.40.50.2300">
    <property type="match status" value="1"/>
</dbReference>
<evidence type="ECO:0000256" key="5">
    <source>
        <dbReference type="ARBA" id="ARBA00023242"/>
    </source>
</evidence>
<evidence type="ECO:0000256" key="6">
    <source>
        <dbReference type="PROSITE-ProRule" id="PRU00169"/>
    </source>
</evidence>
<keyword evidence="6" id="KW-0597">Phosphoprotein</keyword>
<dbReference type="Proteomes" id="UP001153076">
    <property type="component" value="Unassembled WGS sequence"/>
</dbReference>
<dbReference type="InterPro" id="IPR009057">
    <property type="entry name" value="Homeodomain-like_sf"/>
</dbReference>
<keyword evidence="4" id="KW-0804">Transcription</keyword>
<dbReference type="NCBIfam" id="TIGR01557">
    <property type="entry name" value="myb_SHAQKYF"/>
    <property type="match status" value="1"/>
</dbReference>
<evidence type="ECO:0000256" key="1">
    <source>
        <dbReference type="ARBA" id="ARBA00004123"/>
    </source>
</evidence>
<keyword evidence="2" id="KW-0902">Two-component regulatory system</keyword>
<feature type="region of interest" description="Disordered" evidence="7">
    <location>
        <begin position="172"/>
        <end position="193"/>
    </location>
</feature>
<dbReference type="SUPFAM" id="SSF46689">
    <property type="entry name" value="Homeodomain-like"/>
    <property type="match status" value="1"/>
</dbReference>
<evidence type="ECO:0000256" key="2">
    <source>
        <dbReference type="ARBA" id="ARBA00023012"/>
    </source>
</evidence>
<dbReference type="InterPro" id="IPR001789">
    <property type="entry name" value="Sig_transdc_resp-reg_receiver"/>
</dbReference>
<dbReference type="Pfam" id="PF00249">
    <property type="entry name" value="Myb_DNA-binding"/>
    <property type="match status" value="1"/>
</dbReference>
<organism evidence="9 10">
    <name type="scientific">Carnegiea gigantea</name>
    <dbReference type="NCBI Taxonomy" id="171969"/>
    <lineage>
        <taxon>Eukaryota</taxon>
        <taxon>Viridiplantae</taxon>
        <taxon>Streptophyta</taxon>
        <taxon>Embryophyta</taxon>
        <taxon>Tracheophyta</taxon>
        <taxon>Spermatophyta</taxon>
        <taxon>Magnoliopsida</taxon>
        <taxon>eudicotyledons</taxon>
        <taxon>Gunneridae</taxon>
        <taxon>Pentapetalae</taxon>
        <taxon>Caryophyllales</taxon>
        <taxon>Cactineae</taxon>
        <taxon>Cactaceae</taxon>
        <taxon>Cactoideae</taxon>
        <taxon>Echinocereeae</taxon>
        <taxon>Carnegiea</taxon>
    </lineage>
</organism>
<evidence type="ECO:0000256" key="7">
    <source>
        <dbReference type="SAM" id="MobiDB-lite"/>
    </source>
</evidence>
<dbReference type="Gene3D" id="1.10.10.60">
    <property type="entry name" value="Homeodomain-like"/>
    <property type="match status" value="1"/>
</dbReference>
<evidence type="ECO:0000313" key="10">
    <source>
        <dbReference type="Proteomes" id="UP001153076"/>
    </source>
</evidence>
<dbReference type="GO" id="GO:0000160">
    <property type="term" value="P:phosphorelay signal transduction system"/>
    <property type="evidence" value="ECO:0007669"/>
    <property type="project" value="UniProtKB-KW"/>
</dbReference>
<evidence type="ECO:0000259" key="8">
    <source>
        <dbReference type="PROSITE" id="PS50110"/>
    </source>
</evidence>
<dbReference type="InterPro" id="IPR006447">
    <property type="entry name" value="Myb_dom_plants"/>
</dbReference>
<dbReference type="AlphaFoldDB" id="A0A9Q1QFG2"/>
<dbReference type="InterPro" id="IPR011006">
    <property type="entry name" value="CheY-like_superfamily"/>
</dbReference>
<dbReference type="PANTHER" id="PTHR43874">
    <property type="entry name" value="TWO-COMPONENT RESPONSE REGULATOR"/>
    <property type="match status" value="1"/>
</dbReference>
<feature type="compositionally biased region" description="Basic and acidic residues" evidence="7">
    <location>
        <begin position="268"/>
        <end position="277"/>
    </location>
</feature>
<feature type="region of interest" description="Disordered" evidence="7">
    <location>
        <begin position="257"/>
        <end position="306"/>
    </location>
</feature>
<feature type="modified residue" description="4-aspartylphosphate" evidence="6">
    <location>
        <position position="72"/>
    </location>
</feature>
<evidence type="ECO:0000256" key="4">
    <source>
        <dbReference type="ARBA" id="ARBA00023163"/>
    </source>
</evidence>
<keyword evidence="10" id="KW-1185">Reference proteome</keyword>
<dbReference type="OrthoDB" id="60033at2759"/>
<dbReference type="CDD" id="cd17584">
    <property type="entry name" value="REC_typeB_ARR-like"/>
    <property type="match status" value="1"/>
</dbReference>
<evidence type="ECO:0000313" key="9">
    <source>
        <dbReference type="EMBL" id="KAJ8438585.1"/>
    </source>
</evidence>
<dbReference type="GO" id="GO:0005634">
    <property type="term" value="C:nucleus"/>
    <property type="evidence" value="ECO:0007669"/>
    <property type="project" value="UniProtKB-SubCell"/>
</dbReference>
<comment type="caution">
    <text evidence="9">The sequence shown here is derived from an EMBL/GenBank/DDBJ whole genome shotgun (WGS) entry which is preliminary data.</text>
</comment>
<feature type="region of interest" description="Disordered" evidence="7">
    <location>
        <begin position="322"/>
        <end position="347"/>
    </location>
</feature>
<dbReference type="PANTHER" id="PTHR43874:SF137">
    <property type="entry name" value="TWO-COMPONENT RESPONSE REGULATOR ARR11"/>
    <property type="match status" value="1"/>
</dbReference>
<dbReference type="EMBL" id="JAKOGI010000250">
    <property type="protein sequence ID" value="KAJ8438585.1"/>
    <property type="molecule type" value="Genomic_DNA"/>
</dbReference>
<keyword evidence="5" id="KW-0539">Nucleus</keyword>
<dbReference type="SUPFAM" id="SSF52172">
    <property type="entry name" value="CheY-like"/>
    <property type="match status" value="1"/>
</dbReference>
<reference evidence="9" key="1">
    <citation type="submission" date="2022-04" db="EMBL/GenBank/DDBJ databases">
        <title>Carnegiea gigantea Genome sequencing and assembly v2.</title>
        <authorList>
            <person name="Copetti D."/>
            <person name="Sanderson M.J."/>
            <person name="Burquez A."/>
            <person name="Wojciechowski M.F."/>
        </authorList>
    </citation>
    <scope>NUCLEOTIDE SEQUENCE</scope>
    <source>
        <strain evidence="9">SGP5-SGP5p</strain>
        <tissue evidence="9">Aerial part</tissue>
    </source>
</reference>
<dbReference type="InterPro" id="IPR001005">
    <property type="entry name" value="SANT/Myb"/>
</dbReference>
<name>A0A9Q1QFG2_9CARY</name>
<keyword evidence="3" id="KW-0805">Transcription regulation</keyword>
<gene>
    <name evidence="9" type="ORF">Cgig2_024674</name>
</gene>
<evidence type="ECO:0000256" key="3">
    <source>
        <dbReference type="ARBA" id="ARBA00023015"/>
    </source>
</evidence>
<feature type="domain" description="Response regulatory" evidence="8">
    <location>
        <begin position="21"/>
        <end position="136"/>
    </location>
</feature>
<dbReference type="GO" id="GO:0009736">
    <property type="term" value="P:cytokinin-activated signaling pathway"/>
    <property type="evidence" value="ECO:0007669"/>
    <property type="project" value="InterPro"/>
</dbReference>
<dbReference type="PROSITE" id="PS50110">
    <property type="entry name" value="RESPONSE_REGULATORY"/>
    <property type="match status" value="1"/>
</dbReference>
<feature type="compositionally biased region" description="Polar residues" evidence="7">
    <location>
        <begin position="278"/>
        <end position="297"/>
    </location>
</feature>
<dbReference type="GO" id="GO:0003677">
    <property type="term" value="F:DNA binding"/>
    <property type="evidence" value="ECO:0007669"/>
    <property type="project" value="InterPro"/>
</dbReference>
<comment type="subcellular location">
    <subcellularLocation>
        <location evidence="1">Nucleus</location>
    </subcellularLocation>
</comment>
<proteinExistence type="predicted"/>
<accession>A0A9Q1QFG2</accession>
<dbReference type="FunFam" id="1.10.10.60:FF:000007">
    <property type="entry name" value="Two-component response regulator"/>
    <property type="match status" value="1"/>
</dbReference>
<dbReference type="SMART" id="SM00448">
    <property type="entry name" value="REC"/>
    <property type="match status" value="1"/>
</dbReference>
<protein>
    <recommendedName>
        <fullName evidence="8">Response regulatory domain-containing protein</fullName>
    </recommendedName>
</protein>